<dbReference type="GO" id="GO:0005770">
    <property type="term" value="C:late endosome"/>
    <property type="evidence" value="ECO:0007669"/>
    <property type="project" value="TreeGrafter"/>
</dbReference>
<keyword evidence="10" id="KW-0333">Golgi apparatus</keyword>
<keyword evidence="8" id="KW-0967">Endosome</keyword>
<dbReference type="Pfam" id="PF03635">
    <property type="entry name" value="Vps35"/>
    <property type="match status" value="1"/>
</dbReference>
<keyword evidence="6 12" id="KW-0813">Transport</keyword>
<evidence type="ECO:0000256" key="1">
    <source>
        <dbReference type="ARBA" id="ARBA00004125"/>
    </source>
</evidence>
<dbReference type="Gene3D" id="1.25.40.660">
    <property type="entry name" value="Vacuolar protein sorting-associated protein 35, helical subcomplex Vps35-C"/>
    <property type="match status" value="1"/>
</dbReference>
<evidence type="ECO:0000256" key="8">
    <source>
        <dbReference type="ARBA" id="ARBA00022753"/>
    </source>
</evidence>
<dbReference type="GO" id="GO:0005794">
    <property type="term" value="C:Golgi apparatus"/>
    <property type="evidence" value="ECO:0007669"/>
    <property type="project" value="UniProtKB-SubCell"/>
</dbReference>
<dbReference type="InterPro" id="IPR005378">
    <property type="entry name" value="Vps35"/>
</dbReference>
<keyword evidence="9 12" id="KW-0653">Protein transport</keyword>
<keyword evidence="13" id="KW-1185">Reference proteome</keyword>
<reference evidence="14" key="1">
    <citation type="submission" date="2025-08" db="UniProtKB">
        <authorList>
            <consortium name="RefSeq"/>
        </authorList>
    </citation>
    <scope>IDENTIFICATION</scope>
</reference>
<dbReference type="FunFam" id="1.25.40.660:FF:000003">
    <property type="entry name" value="Vacuolar protein sorting-associated protein 35"/>
    <property type="match status" value="1"/>
</dbReference>
<sequence length="793" mass="89723">MIADGVENEEKWLAAGIAGLQQNAFYMHRALDSNNLRDALKYSAQMLSELRTSKLSPHKYYELYMRAFDELRKLEMFFKEEARRGCSIIDLYELVQHAGNILPRLYLLCTVGSVYIKSKEAPAKDVLKDLVEMCRGIQHPVRGLFLRSYLSQVSRDKLPDIGSEYEGDADTVVDAVEFVLQNFTEMNKLWVRMQHQGPAREKEKREKERSELRDLVGKNLHVLSQIEGVDLDMYKDTVLPRVLEQVVNCKDEIAQFYLMDCIIQVFPDEYHLQTLEILLGACPQLQPSVDIKTVLSRLMERLSNYAASSAEVLPEFLQVEAFSKLNNAIGKVIEAQVDMPIFGAVTLYSSLLTFTLHVHPDRLDYADQVLGACVKKLSGKGKLNDSKATKQIVALLSAPLEKYNDIVTALKLSNYPRVMEYLDIETNKIMATVIIQSIMKNNTRISTADKVEALFELMTGLIKDLDGAEEEVDEDDFKEEQNSVARLIQMLYNDDQEEMFQIICTVKKHIMTGGPKRLPFTVPPLVFLSLKLVRRLQGSSQDQEENPFGDDSSTSPKKIFQLLNQTIEALSIVPAPELALRLYLQCAEAANDCDLEPVAYEFFTQAYILYEEEVSDSKAQVTALHLIIGTLQRMHVFGVENRDTLTHKATGYSAKLLKKPDQCRAVYGCAHLFWVDDQDNMKDGERVLICLKRALRIANAAQQMSNAARGNTGSVLLFVEILNKYLYFYEKGNPQITVAAIQSLIELITTEMQSDNSPPDPAADAFLASTLRYLQFQKQKGGAISEKYEAIKV</sequence>
<organism evidence="13 14">
    <name type="scientific">Populus euphratica</name>
    <name type="common">Euphrates poplar</name>
    <dbReference type="NCBI Taxonomy" id="75702"/>
    <lineage>
        <taxon>Eukaryota</taxon>
        <taxon>Viridiplantae</taxon>
        <taxon>Streptophyta</taxon>
        <taxon>Embryophyta</taxon>
        <taxon>Tracheophyta</taxon>
        <taxon>Spermatophyta</taxon>
        <taxon>Magnoliopsida</taxon>
        <taxon>eudicotyledons</taxon>
        <taxon>Gunneridae</taxon>
        <taxon>Pentapetalae</taxon>
        <taxon>rosids</taxon>
        <taxon>fabids</taxon>
        <taxon>Malpighiales</taxon>
        <taxon>Salicaceae</taxon>
        <taxon>Saliceae</taxon>
        <taxon>Populus</taxon>
    </lineage>
</organism>
<name>A0AAJ6V7A4_POPEU</name>
<evidence type="ECO:0000256" key="4">
    <source>
        <dbReference type="ARBA" id="ARBA00004546"/>
    </source>
</evidence>
<evidence type="ECO:0000256" key="7">
    <source>
        <dbReference type="ARBA" id="ARBA00022490"/>
    </source>
</evidence>
<evidence type="ECO:0000256" key="3">
    <source>
        <dbReference type="ARBA" id="ARBA00004496"/>
    </source>
</evidence>
<dbReference type="GO" id="GO:0030906">
    <property type="term" value="C:retromer, cargo-selective complex"/>
    <property type="evidence" value="ECO:0007669"/>
    <property type="project" value="InterPro"/>
</dbReference>
<dbReference type="PIRSF" id="PIRSF009375">
    <property type="entry name" value="Retromer_Vps35"/>
    <property type="match status" value="1"/>
</dbReference>
<dbReference type="Proteomes" id="UP000694918">
    <property type="component" value="Unplaced"/>
</dbReference>
<dbReference type="RefSeq" id="XP_011043162.1">
    <property type="nucleotide sequence ID" value="XM_011044860.1"/>
</dbReference>
<accession>A0AAJ6V7A4</accession>
<dbReference type="PANTHER" id="PTHR11099">
    <property type="entry name" value="VACUOLAR SORTING PROTEIN 35"/>
    <property type="match status" value="1"/>
</dbReference>
<evidence type="ECO:0000313" key="14">
    <source>
        <dbReference type="RefSeq" id="XP_011043162.1"/>
    </source>
</evidence>
<comment type="subcellular location">
    <subcellularLocation>
        <location evidence="3">Cytoplasm</location>
    </subcellularLocation>
    <subcellularLocation>
        <location evidence="1">Endosome membrane</location>
        <topology evidence="1">Peripheral membrane protein</topology>
        <orientation evidence="1">Cytoplasmic side</orientation>
    </subcellularLocation>
    <subcellularLocation>
        <location evidence="4">Golgi apparatus</location>
        <location evidence="4">trans-Golgi network membrane</location>
        <topology evidence="4">Peripheral membrane protein</topology>
        <orientation evidence="4">Cytoplasmic side</orientation>
    </subcellularLocation>
    <subcellularLocation>
        <location evidence="2">Prevacuolar compartment membrane</location>
        <topology evidence="2">Peripheral membrane protein</topology>
        <orientation evidence="2">Cytoplasmic side</orientation>
    </subcellularLocation>
</comment>
<dbReference type="KEGG" id="peu:105138693"/>
<evidence type="ECO:0000313" key="13">
    <source>
        <dbReference type="Proteomes" id="UP000694918"/>
    </source>
</evidence>
<comment type="function">
    <text evidence="12">Plays a role in vesicular protein sorting.</text>
</comment>
<protein>
    <recommendedName>
        <fullName evidence="12">Vacuolar protein sorting-associated protein 35</fullName>
    </recommendedName>
</protein>
<evidence type="ECO:0000256" key="11">
    <source>
        <dbReference type="ARBA" id="ARBA00023136"/>
    </source>
</evidence>
<evidence type="ECO:0000256" key="12">
    <source>
        <dbReference type="PIRNR" id="PIRNR009375"/>
    </source>
</evidence>
<dbReference type="GO" id="GO:0005829">
    <property type="term" value="C:cytosol"/>
    <property type="evidence" value="ECO:0007669"/>
    <property type="project" value="GOC"/>
</dbReference>
<keyword evidence="11" id="KW-0472">Membrane</keyword>
<dbReference type="GO" id="GO:0010008">
    <property type="term" value="C:endosome membrane"/>
    <property type="evidence" value="ECO:0007669"/>
    <property type="project" value="UniProtKB-SubCell"/>
</dbReference>
<dbReference type="AlphaFoldDB" id="A0AAJ6V7A4"/>
<dbReference type="PANTHER" id="PTHR11099:SF0">
    <property type="entry name" value="VACUOLAR PROTEIN SORTING-ASSOCIATED PROTEIN 35"/>
    <property type="match status" value="1"/>
</dbReference>
<evidence type="ECO:0000256" key="5">
    <source>
        <dbReference type="ARBA" id="ARBA00006536"/>
    </source>
</evidence>
<keyword evidence="7" id="KW-0963">Cytoplasm</keyword>
<gene>
    <name evidence="14" type="primary">LOC105138693</name>
</gene>
<dbReference type="GO" id="GO:0006886">
    <property type="term" value="P:intracellular protein transport"/>
    <property type="evidence" value="ECO:0007669"/>
    <property type="project" value="TreeGrafter"/>
</dbReference>
<evidence type="ECO:0000256" key="6">
    <source>
        <dbReference type="ARBA" id="ARBA00022448"/>
    </source>
</evidence>
<dbReference type="GeneID" id="105138693"/>
<proteinExistence type="inferred from homology"/>
<evidence type="ECO:0000256" key="2">
    <source>
        <dbReference type="ARBA" id="ARBA00004179"/>
    </source>
</evidence>
<comment type="similarity">
    <text evidence="5 12">Belongs to the VPS35 family.</text>
</comment>
<evidence type="ECO:0000256" key="10">
    <source>
        <dbReference type="ARBA" id="ARBA00023034"/>
    </source>
</evidence>
<dbReference type="InterPro" id="IPR042491">
    <property type="entry name" value="Vps35_C"/>
</dbReference>
<evidence type="ECO:0000256" key="9">
    <source>
        <dbReference type="ARBA" id="ARBA00022927"/>
    </source>
</evidence>
<dbReference type="GO" id="GO:0042147">
    <property type="term" value="P:retrograde transport, endosome to Golgi"/>
    <property type="evidence" value="ECO:0007669"/>
    <property type="project" value="InterPro"/>
</dbReference>